<accession>A0A0A0EZT2</accession>
<dbReference type="AlphaFoldDB" id="A0A0A0EZT2"/>
<proteinExistence type="predicted"/>
<protein>
    <submittedName>
        <fullName evidence="1">Uncharacterized protein</fullName>
    </submittedName>
</protein>
<organism evidence="1 2">
    <name type="scientific">Lysobacter daejeonensis GH1-9</name>
    <dbReference type="NCBI Taxonomy" id="1385517"/>
    <lineage>
        <taxon>Bacteria</taxon>
        <taxon>Pseudomonadati</taxon>
        <taxon>Pseudomonadota</taxon>
        <taxon>Gammaproteobacteria</taxon>
        <taxon>Lysobacterales</taxon>
        <taxon>Lysobacteraceae</taxon>
        <taxon>Aerolutibacter</taxon>
    </lineage>
</organism>
<gene>
    <name evidence="1" type="ORF">N800_11835</name>
</gene>
<dbReference type="STRING" id="1385517.N800_11835"/>
<reference evidence="1 2" key="1">
    <citation type="submission" date="2013-08" db="EMBL/GenBank/DDBJ databases">
        <title>Genome sequencing of Lysobacter.</title>
        <authorList>
            <person name="Zhang S."/>
            <person name="Wang G."/>
        </authorList>
    </citation>
    <scope>NUCLEOTIDE SEQUENCE [LARGE SCALE GENOMIC DNA]</scope>
    <source>
        <strain evidence="1 2">GH1-9</strain>
    </source>
</reference>
<sequence>MTHCGMNWQVFVPYASVWGPLRGLLRRRLRLPRTYASVRSAMAQGAADTGVRIVKVFHQLFLAGRGRDYPRREHHVEGD</sequence>
<keyword evidence="2" id="KW-1185">Reference proteome</keyword>
<name>A0A0A0EZT2_9GAMM</name>
<evidence type="ECO:0000313" key="2">
    <source>
        <dbReference type="Proteomes" id="UP000029998"/>
    </source>
</evidence>
<dbReference type="Proteomes" id="UP000029998">
    <property type="component" value="Unassembled WGS sequence"/>
</dbReference>
<comment type="caution">
    <text evidence="1">The sequence shown here is derived from an EMBL/GenBank/DDBJ whole genome shotgun (WGS) entry which is preliminary data.</text>
</comment>
<dbReference type="EMBL" id="AVPU01000003">
    <property type="protein sequence ID" value="KGM55800.1"/>
    <property type="molecule type" value="Genomic_DNA"/>
</dbReference>
<evidence type="ECO:0000313" key="1">
    <source>
        <dbReference type="EMBL" id="KGM55800.1"/>
    </source>
</evidence>